<protein>
    <submittedName>
        <fullName evidence="3">Uncharacterized protein</fullName>
    </submittedName>
</protein>
<accession>A0A813L291</accession>
<dbReference type="EMBL" id="CAJNNW010033943">
    <property type="protein sequence ID" value="CAE8721011.1"/>
    <property type="molecule type" value="Genomic_DNA"/>
</dbReference>
<proteinExistence type="predicted"/>
<evidence type="ECO:0000313" key="4">
    <source>
        <dbReference type="Proteomes" id="UP000626109"/>
    </source>
</evidence>
<reference evidence="3" key="1">
    <citation type="submission" date="2021-02" db="EMBL/GenBank/DDBJ databases">
        <authorList>
            <person name="Dougan E. K."/>
            <person name="Rhodes N."/>
            <person name="Thang M."/>
            <person name="Chan C."/>
        </authorList>
    </citation>
    <scope>NUCLEOTIDE SEQUENCE</scope>
</reference>
<evidence type="ECO:0000313" key="3">
    <source>
        <dbReference type="EMBL" id="CAE8721011.1"/>
    </source>
</evidence>
<keyword evidence="1" id="KW-0175">Coiled coil</keyword>
<sequence length="298" mass="31363">MLLEVVMTLVARELSDELSVIQHTTLGDRDGAESGGKGGHPSADEGVPEPAVGCAGEGSRTEFRKRAKVESGRSPGRGSQGREHSADCCRRRAKSSPGAQLPVTAADTLDQARRSLEVAGEELLTRARGEMERQSAVAQAWRTALGAEAEARKAAGRQLSEALEERLEAAEGQLAAEVSATANSSAAALAALVEADVGLRHGLETIRCAATEADVRLRHELETIRGSATEANAALHREVSCVSRANALLRGELVDMKNDATEAEVALRRELTGLQGHASEVGVALRRGFSQAKTSSSE</sequence>
<feature type="compositionally biased region" description="Basic and acidic residues" evidence="2">
    <location>
        <begin position="80"/>
        <end position="90"/>
    </location>
</feature>
<evidence type="ECO:0000256" key="2">
    <source>
        <dbReference type="SAM" id="MobiDB-lite"/>
    </source>
</evidence>
<name>A0A813L291_POLGL</name>
<dbReference type="AlphaFoldDB" id="A0A813L291"/>
<organism evidence="3 4">
    <name type="scientific">Polarella glacialis</name>
    <name type="common">Dinoflagellate</name>
    <dbReference type="NCBI Taxonomy" id="89957"/>
    <lineage>
        <taxon>Eukaryota</taxon>
        <taxon>Sar</taxon>
        <taxon>Alveolata</taxon>
        <taxon>Dinophyceae</taxon>
        <taxon>Suessiales</taxon>
        <taxon>Suessiaceae</taxon>
        <taxon>Polarella</taxon>
    </lineage>
</organism>
<feature type="non-terminal residue" evidence="3">
    <location>
        <position position="1"/>
    </location>
</feature>
<feature type="coiled-coil region" evidence="1">
    <location>
        <begin position="153"/>
        <end position="180"/>
    </location>
</feature>
<feature type="compositionally biased region" description="Basic and acidic residues" evidence="2">
    <location>
        <begin position="59"/>
        <end position="71"/>
    </location>
</feature>
<evidence type="ECO:0000256" key="1">
    <source>
        <dbReference type="SAM" id="Coils"/>
    </source>
</evidence>
<dbReference type="Proteomes" id="UP000626109">
    <property type="component" value="Unassembled WGS sequence"/>
</dbReference>
<gene>
    <name evidence="3" type="ORF">PGLA2088_LOCUS41670</name>
</gene>
<comment type="caution">
    <text evidence="3">The sequence shown here is derived from an EMBL/GenBank/DDBJ whole genome shotgun (WGS) entry which is preliminary data.</text>
</comment>
<feature type="region of interest" description="Disordered" evidence="2">
    <location>
        <begin position="25"/>
        <end position="105"/>
    </location>
</feature>